<sequence length="142" mass="15910">MHGGDVLRPYQCAHDALIGIAQRLADDLQRLACLRARVGGIDHRARAAHRNTGRRCQSRIGGHADDFHTAHVGDAHLPAQVSRQFLEMRLHILADSNRTMIEADHLHQVVARWRGLNQALDFLVHRVGALNPAHLGQRLRVQ</sequence>
<dbReference type="AlphaFoldDB" id="A0A645F9E7"/>
<accession>A0A645F9E7</accession>
<protein>
    <submittedName>
        <fullName evidence="1">Uncharacterized protein</fullName>
    </submittedName>
</protein>
<name>A0A645F9E7_9ZZZZ</name>
<organism evidence="1">
    <name type="scientific">bioreactor metagenome</name>
    <dbReference type="NCBI Taxonomy" id="1076179"/>
    <lineage>
        <taxon>unclassified sequences</taxon>
        <taxon>metagenomes</taxon>
        <taxon>ecological metagenomes</taxon>
    </lineage>
</organism>
<gene>
    <name evidence="1" type="ORF">SDC9_157825</name>
</gene>
<dbReference type="EMBL" id="VSSQ01056688">
    <property type="protein sequence ID" value="MPN10530.1"/>
    <property type="molecule type" value="Genomic_DNA"/>
</dbReference>
<evidence type="ECO:0000313" key="1">
    <source>
        <dbReference type="EMBL" id="MPN10530.1"/>
    </source>
</evidence>
<reference evidence="1" key="1">
    <citation type="submission" date="2019-08" db="EMBL/GenBank/DDBJ databases">
        <authorList>
            <person name="Kucharzyk K."/>
            <person name="Murdoch R.W."/>
            <person name="Higgins S."/>
            <person name="Loffler F."/>
        </authorList>
    </citation>
    <scope>NUCLEOTIDE SEQUENCE</scope>
</reference>
<proteinExistence type="predicted"/>
<comment type="caution">
    <text evidence="1">The sequence shown here is derived from an EMBL/GenBank/DDBJ whole genome shotgun (WGS) entry which is preliminary data.</text>
</comment>